<sequence length="191" mass="20973">MGSCSYELVTHINQSFAITVENVPCGVSGVTCTKAVHIKVNQHRIDLVRGKAATVNNVTLTENVYSSNDIKIGRAGLFVVIYVPEYGMEVMWDEGTRVYVMLDRKHMGHVRGLCGNFNGRSDDEFASRTNSTESRPSVFGESWKLSDSCPNVVQDVPDENTSPCGTANGIPLAHREPWAKAKCHHHGGPRV</sequence>
<accession>A0A7J7K2L3</accession>
<keyword evidence="2" id="KW-0325">Glycoprotein</keyword>
<dbReference type="Proteomes" id="UP000593567">
    <property type="component" value="Unassembled WGS sequence"/>
</dbReference>
<name>A0A7J7K2L3_BUGNE</name>
<dbReference type="InterPro" id="IPR050780">
    <property type="entry name" value="Mucin_vWF_Thrombospondin_sf"/>
</dbReference>
<dbReference type="PROSITE" id="PS51233">
    <property type="entry name" value="VWFD"/>
    <property type="match status" value="1"/>
</dbReference>
<reference evidence="4" key="1">
    <citation type="submission" date="2020-06" db="EMBL/GenBank/DDBJ databases">
        <title>Draft genome of Bugula neritina, a colonial animal packing powerful symbionts and potential medicines.</title>
        <authorList>
            <person name="Rayko M."/>
        </authorList>
    </citation>
    <scope>NUCLEOTIDE SEQUENCE [LARGE SCALE GENOMIC DNA]</scope>
    <source>
        <strain evidence="4">Kwan_BN1</strain>
    </source>
</reference>
<keyword evidence="5" id="KW-1185">Reference proteome</keyword>
<dbReference type="InterPro" id="IPR001846">
    <property type="entry name" value="VWF_type-D"/>
</dbReference>
<gene>
    <name evidence="4" type="ORF">EB796_009843</name>
</gene>
<dbReference type="SMART" id="SM00216">
    <property type="entry name" value="VWD"/>
    <property type="match status" value="1"/>
</dbReference>
<evidence type="ECO:0000259" key="3">
    <source>
        <dbReference type="PROSITE" id="PS51233"/>
    </source>
</evidence>
<protein>
    <submittedName>
        <fullName evidence="4">SSPO</fullName>
    </submittedName>
</protein>
<organism evidence="4 5">
    <name type="scientific">Bugula neritina</name>
    <name type="common">Brown bryozoan</name>
    <name type="synonym">Sertularia neritina</name>
    <dbReference type="NCBI Taxonomy" id="10212"/>
    <lineage>
        <taxon>Eukaryota</taxon>
        <taxon>Metazoa</taxon>
        <taxon>Spiralia</taxon>
        <taxon>Lophotrochozoa</taxon>
        <taxon>Bryozoa</taxon>
        <taxon>Gymnolaemata</taxon>
        <taxon>Cheilostomatida</taxon>
        <taxon>Flustrina</taxon>
        <taxon>Buguloidea</taxon>
        <taxon>Bugulidae</taxon>
        <taxon>Bugula</taxon>
    </lineage>
</organism>
<dbReference type="PANTHER" id="PTHR11339">
    <property type="entry name" value="EXTRACELLULAR MATRIX GLYCOPROTEIN RELATED"/>
    <property type="match status" value="1"/>
</dbReference>
<dbReference type="GO" id="GO:0031012">
    <property type="term" value="C:extracellular matrix"/>
    <property type="evidence" value="ECO:0007669"/>
    <property type="project" value="TreeGrafter"/>
</dbReference>
<evidence type="ECO:0000256" key="1">
    <source>
        <dbReference type="ARBA" id="ARBA00023157"/>
    </source>
</evidence>
<evidence type="ECO:0000313" key="5">
    <source>
        <dbReference type="Proteomes" id="UP000593567"/>
    </source>
</evidence>
<dbReference type="EMBL" id="VXIV02001558">
    <property type="protein sequence ID" value="KAF6031838.1"/>
    <property type="molecule type" value="Genomic_DNA"/>
</dbReference>
<feature type="domain" description="VWFD" evidence="3">
    <location>
        <begin position="1"/>
        <end position="150"/>
    </location>
</feature>
<dbReference type="AlphaFoldDB" id="A0A7J7K2L3"/>
<dbReference type="OrthoDB" id="6262482at2759"/>
<dbReference type="GO" id="GO:0005615">
    <property type="term" value="C:extracellular space"/>
    <property type="evidence" value="ECO:0007669"/>
    <property type="project" value="TreeGrafter"/>
</dbReference>
<evidence type="ECO:0000256" key="2">
    <source>
        <dbReference type="ARBA" id="ARBA00023180"/>
    </source>
</evidence>
<evidence type="ECO:0000313" key="4">
    <source>
        <dbReference type="EMBL" id="KAF6031838.1"/>
    </source>
</evidence>
<dbReference type="PANTHER" id="PTHR11339:SF386">
    <property type="entry name" value="HEMOLECTIN, ISOFORM A"/>
    <property type="match status" value="1"/>
</dbReference>
<keyword evidence="1" id="KW-1015">Disulfide bond</keyword>
<dbReference type="Pfam" id="PF00094">
    <property type="entry name" value="VWD"/>
    <property type="match status" value="1"/>
</dbReference>
<proteinExistence type="predicted"/>
<comment type="caution">
    <text evidence="4">The sequence shown here is derived from an EMBL/GenBank/DDBJ whole genome shotgun (WGS) entry which is preliminary data.</text>
</comment>